<proteinExistence type="predicted"/>
<dbReference type="PANTHER" id="PTHR22916:SF3">
    <property type="entry name" value="UDP-GLCNAC:BETAGAL BETA-1,3-N-ACETYLGLUCOSAMINYLTRANSFERASE-LIKE PROTEIN 1"/>
    <property type="match status" value="1"/>
</dbReference>
<dbReference type="OrthoDB" id="450387at2"/>
<dbReference type="Proteomes" id="UP000276103">
    <property type="component" value="Unassembled WGS sequence"/>
</dbReference>
<evidence type="ECO:0000313" key="2">
    <source>
        <dbReference type="EMBL" id="RUS99442.1"/>
    </source>
</evidence>
<keyword evidence="3" id="KW-1185">Reference proteome</keyword>
<dbReference type="Gene3D" id="3.90.550.10">
    <property type="entry name" value="Spore Coat Polysaccharide Biosynthesis Protein SpsA, Chain A"/>
    <property type="match status" value="1"/>
</dbReference>
<dbReference type="RefSeq" id="WP_127051653.1">
    <property type="nucleotide sequence ID" value="NZ_RSCM01000001.1"/>
</dbReference>
<dbReference type="SUPFAM" id="SSF53448">
    <property type="entry name" value="Nucleotide-diphospho-sugar transferases"/>
    <property type="match status" value="1"/>
</dbReference>
<dbReference type="AlphaFoldDB" id="A0A433V018"/>
<accession>A0A433V018</accession>
<evidence type="ECO:0000259" key="1">
    <source>
        <dbReference type="Pfam" id="PF00535"/>
    </source>
</evidence>
<reference evidence="2 3" key="1">
    <citation type="journal article" date="2019" name="Genome Biol. Evol.">
        <title>Day and night: Metabolic profiles and evolutionary relationships of six axenic non-marine cyanobacteria.</title>
        <authorList>
            <person name="Will S.E."/>
            <person name="Henke P."/>
            <person name="Boedeker C."/>
            <person name="Huang S."/>
            <person name="Brinkmann H."/>
            <person name="Rohde M."/>
            <person name="Jarek M."/>
            <person name="Friedl T."/>
            <person name="Seufert S."/>
            <person name="Schumacher M."/>
            <person name="Overmann J."/>
            <person name="Neumann-Schaal M."/>
            <person name="Petersen J."/>
        </authorList>
    </citation>
    <scope>NUCLEOTIDE SEQUENCE [LARGE SCALE GENOMIC DNA]</scope>
    <source>
        <strain evidence="2 3">SAG 1403-4b</strain>
    </source>
</reference>
<dbReference type="InterPro" id="IPR001173">
    <property type="entry name" value="Glyco_trans_2-like"/>
</dbReference>
<gene>
    <name evidence="2" type="ORF">DSM107003_00260</name>
</gene>
<name>A0A433V018_ANAVA</name>
<dbReference type="PANTHER" id="PTHR22916">
    <property type="entry name" value="GLYCOSYLTRANSFERASE"/>
    <property type="match status" value="1"/>
</dbReference>
<comment type="caution">
    <text evidence="2">The sequence shown here is derived from an EMBL/GenBank/DDBJ whole genome shotgun (WGS) entry which is preliminary data.</text>
</comment>
<feature type="domain" description="Glycosyltransferase 2-like" evidence="1">
    <location>
        <begin position="9"/>
        <end position="114"/>
    </location>
</feature>
<evidence type="ECO:0000313" key="3">
    <source>
        <dbReference type="Proteomes" id="UP000276103"/>
    </source>
</evidence>
<protein>
    <recommendedName>
        <fullName evidence="1">Glycosyltransferase 2-like domain-containing protein</fullName>
    </recommendedName>
</protein>
<organism evidence="2 3">
    <name type="scientific">Trichormus variabilis SAG 1403-4b</name>
    <dbReference type="NCBI Taxonomy" id="447716"/>
    <lineage>
        <taxon>Bacteria</taxon>
        <taxon>Bacillati</taxon>
        <taxon>Cyanobacteriota</taxon>
        <taxon>Cyanophyceae</taxon>
        <taxon>Nostocales</taxon>
        <taxon>Nostocaceae</taxon>
        <taxon>Trichormus</taxon>
    </lineage>
</organism>
<sequence length="317" mass="36445">MKSEETLVSIIINNYNYGNFLPEAIESALAQTYPNIEIIVVDDGSTDESQEVICSYEEKIIPVFKENGGQASAFNAGFQASKGQIICFLDADDYYLVKKLSRIVELFDQYPNAGWIFHDLAEVDIKGFSLEISENRCIKNFEYVDLREDILKGKLLNYWFPATTGLCFKRDNIKQILPMPDQFVISGDAFLRLAAIHLSPGILSPEKLAVHRSHGNNLYAFKKNVGVERSKLYIKVAYYLRNRFPEIQKFSDKLLANSLAQLINYTSLNEAIQLPEYQEYLQYYPQLIYRLNLMFKVIFTYTKIQARKILNATLSKT</sequence>
<dbReference type="Pfam" id="PF00535">
    <property type="entry name" value="Glycos_transf_2"/>
    <property type="match status" value="1"/>
</dbReference>
<dbReference type="GO" id="GO:0016758">
    <property type="term" value="F:hexosyltransferase activity"/>
    <property type="evidence" value="ECO:0007669"/>
    <property type="project" value="UniProtKB-ARBA"/>
</dbReference>
<dbReference type="EMBL" id="RSCM01000001">
    <property type="protein sequence ID" value="RUS99442.1"/>
    <property type="molecule type" value="Genomic_DNA"/>
</dbReference>
<dbReference type="InterPro" id="IPR029044">
    <property type="entry name" value="Nucleotide-diphossugar_trans"/>
</dbReference>